<evidence type="ECO:0000313" key="3">
    <source>
        <dbReference type="EMBL" id="GIH23573.1"/>
    </source>
</evidence>
<protein>
    <submittedName>
        <fullName evidence="3">Hydrolase YcgS</fullName>
    </submittedName>
</protein>
<proteinExistence type="predicted"/>
<dbReference type="InterPro" id="IPR000073">
    <property type="entry name" value="AB_hydrolase_1"/>
</dbReference>
<dbReference type="InterPro" id="IPR029058">
    <property type="entry name" value="AB_hydrolase_fold"/>
</dbReference>
<accession>A0A919Q7T7</accession>
<dbReference type="InterPro" id="IPR050471">
    <property type="entry name" value="AB_hydrolase"/>
</dbReference>
<dbReference type="PRINTS" id="PR00111">
    <property type="entry name" value="ABHYDROLASE"/>
</dbReference>
<feature type="domain" description="AB hydrolase-1" evidence="2">
    <location>
        <begin position="62"/>
        <end position="299"/>
    </location>
</feature>
<name>A0A919Q7T7_9ACTN</name>
<gene>
    <name evidence="3" type="primary">ycgS</name>
    <name evidence="3" type="ORF">Aph01nite_18830</name>
</gene>
<dbReference type="EMBL" id="BOOA01000011">
    <property type="protein sequence ID" value="GIH23573.1"/>
    <property type="molecule type" value="Genomic_DNA"/>
</dbReference>
<reference evidence="3" key="1">
    <citation type="submission" date="2021-01" db="EMBL/GenBank/DDBJ databases">
        <title>Whole genome shotgun sequence of Acrocarpospora phusangensis NBRC 108782.</title>
        <authorList>
            <person name="Komaki H."/>
            <person name="Tamura T."/>
        </authorList>
    </citation>
    <scope>NUCLEOTIDE SEQUENCE</scope>
    <source>
        <strain evidence="3">NBRC 108782</strain>
    </source>
</reference>
<dbReference type="AlphaFoldDB" id="A0A919Q7T7"/>
<dbReference type="PANTHER" id="PTHR43433:SF5">
    <property type="entry name" value="AB HYDROLASE-1 DOMAIN-CONTAINING PROTEIN"/>
    <property type="match status" value="1"/>
</dbReference>
<dbReference type="SUPFAM" id="SSF53474">
    <property type="entry name" value="alpha/beta-Hydrolases"/>
    <property type="match status" value="1"/>
</dbReference>
<dbReference type="Proteomes" id="UP000640052">
    <property type="component" value="Unassembled WGS sequence"/>
</dbReference>
<evidence type="ECO:0000259" key="2">
    <source>
        <dbReference type="Pfam" id="PF00561"/>
    </source>
</evidence>
<dbReference type="GO" id="GO:0016787">
    <property type="term" value="F:hydrolase activity"/>
    <property type="evidence" value="ECO:0007669"/>
    <property type="project" value="UniProtKB-KW"/>
</dbReference>
<dbReference type="Gene3D" id="3.40.50.1820">
    <property type="entry name" value="alpha/beta hydrolase"/>
    <property type="match status" value="1"/>
</dbReference>
<dbReference type="Pfam" id="PF00561">
    <property type="entry name" value="Abhydrolase_1"/>
    <property type="match status" value="1"/>
</dbReference>
<keyword evidence="4" id="KW-1185">Reference proteome</keyword>
<evidence type="ECO:0000256" key="1">
    <source>
        <dbReference type="SAM" id="MobiDB-lite"/>
    </source>
</evidence>
<comment type="caution">
    <text evidence="3">The sequence shown here is derived from an EMBL/GenBank/DDBJ whole genome shotgun (WGS) entry which is preliminary data.</text>
</comment>
<organism evidence="3 4">
    <name type="scientific">Acrocarpospora phusangensis</name>
    <dbReference type="NCBI Taxonomy" id="1070424"/>
    <lineage>
        <taxon>Bacteria</taxon>
        <taxon>Bacillati</taxon>
        <taxon>Actinomycetota</taxon>
        <taxon>Actinomycetes</taxon>
        <taxon>Streptosporangiales</taxon>
        <taxon>Streptosporangiaceae</taxon>
        <taxon>Acrocarpospora</taxon>
    </lineage>
</organism>
<feature type="region of interest" description="Disordered" evidence="1">
    <location>
        <begin position="1"/>
        <end position="30"/>
    </location>
</feature>
<dbReference type="PANTHER" id="PTHR43433">
    <property type="entry name" value="HYDROLASE, ALPHA/BETA FOLD FAMILY PROTEIN"/>
    <property type="match status" value="1"/>
</dbReference>
<evidence type="ECO:0000313" key="4">
    <source>
        <dbReference type="Proteomes" id="UP000640052"/>
    </source>
</evidence>
<sequence length="326" mass="34627">MISSAPEAQMTGSPRQHRAAETAGRTTGLASAGERDLILARSGAATVEYRMRGGRPHGSGTVVVFHGGHMRAQLALGEDVFTEAGFRVLVPSRPGYGRTPLVPGSADVTVADFTDAVARLCRDCGLDQVAAVVGISAGARTALTMAARHPGLVRRVILLSPVGFLPWPDRRTRLGGRIVFHPGIEALTWALVRTTIHFAPGSALRLLTRDLSLLPVGQVLARLTPADRTTLTGLYASMRSGRGFAADLLPLADCTARVVQPTLIVATRNDRAVPFAHARSLAAAITRSELVESRADSHLIWFGSDYPAIAAKIRAVLLTDPQRASE</sequence>
<keyword evidence="3" id="KW-0378">Hydrolase</keyword>